<evidence type="ECO:0000256" key="4">
    <source>
        <dbReference type="ARBA" id="ARBA00022989"/>
    </source>
</evidence>
<feature type="transmembrane region" description="Helical" evidence="9">
    <location>
        <begin position="437"/>
        <end position="460"/>
    </location>
</feature>
<reference evidence="11" key="1">
    <citation type="submission" date="2013-07" db="EMBL/GenBank/DDBJ databases">
        <title>The genome of Eucalyptus grandis.</title>
        <authorList>
            <person name="Schmutz J."/>
            <person name="Hayes R."/>
            <person name="Myburg A."/>
            <person name="Tuskan G."/>
            <person name="Grattapaglia D."/>
            <person name="Rokhsar D.S."/>
        </authorList>
    </citation>
    <scope>NUCLEOTIDE SEQUENCE</scope>
    <source>
        <tissue evidence="11">Leaf extractions</tissue>
    </source>
</reference>
<dbReference type="InterPro" id="IPR036770">
    <property type="entry name" value="Ankyrin_rpt-contain_sf"/>
</dbReference>
<dbReference type="InParanoid" id="A0A059CMR0"/>
<feature type="repeat" description="ANK" evidence="7">
    <location>
        <begin position="39"/>
        <end position="71"/>
    </location>
</feature>
<feature type="repeat" description="ANK" evidence="7">
    <location>
        <begin position="73"/>
        <end position="95"/>
    </location>
</feature>
<proteinExistence type="predicted"/>
<dbReference type="OrthoDB" id="7729168at2759"/>
<dbReference type="PROSITE" id="PS50297">
    <property type="entry name" value="ANK_REP_REGION"/>
    <property type="match status" value="3"/>
</dbReference>
<feature type="repeat" description="ANK" evidence="7">
    <location>
        <begin position="182"/>
        <end position="215"/>
    </location>
</feature>
<dbReference type="STRING" id="71139.A0A059CMR0"/>
<evidence type="ECO:0000256" key="5">
    <source>
        <dbReference type="ARBA" id="ARBA00023043"/>
    </source>
</evidence>
<evidence type="ECO:0000313" key="11">
    <source>
        <dbReference type="EMBL" id="KCW79456.1"/>
    </source>
</evidence>
<dbReference type="Pfam" id="PF13962">
    <property type="entry name" value="PGG"/>
    <property type="match status" value="1"/>
</dbReference>
<evidence type="ECO:0000256" key="7">
    <source>
        <dbReference type="PROSITE-ProRule" id="PRU00023"/>
    </source>
</evidence>
<dbReference type="EMBL" id="KK198755">
    <property type="protein sequence ID" value="KCW79456.1"/>
    <property type="molecule type" value="Genomic_DNA"/>
</dbReference>
<feature type="domain" description="PGG" evidence="10">
    <location>
        <begin position="295"/>
        <end position="413"/>
    </location>
</feature>
<dbReference type="SUPFAM" id="SSF48403">
    <property type="entry name" value="Ankyrin repeat"/>
    <property type="match status" value="1"/>
</dbReference>
<dbReference type="Pfam" id="PF12796">
    <property type="entry name" value="Ank_2"/>
    <property type="match status" value="2"/>
</dbReference>
<evidence type="ECO:0000256" key="9">
    <source>
        <dbReference type="SAM" id="Phobius"/>
    </source>
</evidence>
<keyword evidence="4 9" id="KW-1133">Transmembrane helix</keyword>
<dbReference type="InterPro" id="IPR002110">
    <property type="entry name" value="Ankyrin_rpt"/>
</dbReference>
<dbReference type="GO" id="GO:0016020">
    <property type="term" value="C:membrane"/>
    <property type="evidence" value="ECO:0007669"/>
    <property type="project" value="UniProtKB-SubCell"/>
</dbReference>
<dbReference type="PANTHER" id="PTHR24186">
    <property type="entry name" value="PROTEIN PHOSPHATASE 1 REGULATORY SUBUNIT"/>
    <property type="match status" value="1"/>
</dbReference>
<dbReference type="InterPro" id="IPR026961">
    <property type="entry name" value="PGG_dom"/>
</dbReference>
<gene>
    <name evidence="11" type="ORF">EUGRSUZ_C00845</name>
</gene>
<name>A0A059CMR0_EUCGR</name>
<protein>
    <recommendedName>
        <fullName evidence="10">PGG domain-containing protein</fullName>
    </recommendedName>
</protein>
<organism evidence="11">
    <name type="scientific">Eucalyptus grandis</name>
    <name type="common">Flooded gum</name>
    <dbReference type="NCBI Taxonomy" id="71139"/>
    <lineage>
        <taxon>Eukaryota</taxon>
        <taxon>Viridiplantae</taxon>
        <taxon>Streptophyta</taxon>
        <taxon>Embryophyta</taxon>
        <taxon>Tracheophyta</taxon>
        <taxon>Spermatophyta</taxon>
        <taxon>Magnoliopsida</taxon>
        <taxon>eudicotyledons</taxon>
        <taxon>Gunneridae</taxon>
        <taxon>Pentapetalae</taxon>
        <taxon>rosids</taxon>
        <taxon>malvids</taxon>
        <taxon>Myrtales</taxon>
        <taxon>Myrtaceae</taxon>
        <taxon>Myrtoideae</taxon>
        <taxon>Eucalypteae</taxon>
        <taxon>Eucalyptus</taxon>
    </lineage>
</organism>
<keyword evidence="6 9" id="KW-0472">Membrane</keyword>
<evidence type="ECO:0000256" key="3">
    <source>
        <dbReference type="ARBA" id="ARBA00022737"/>
    </source>
</evidence>
<dbReference type="eggNOG" id="KOG0504">
    <property type="taxonomic scope" value="Eukaryota"/>
</dbReference>
<sequence>MEMESQKLMEAVQNGDVSAAVDLLEQDPLLLDRIIVLGVSDTPLHAASVRGHADLVRELLRRAPRLASEQDSRGNSPLHLAAGKGHGEIVGELLSADPAAAAAARNLDGRAPIHVAAIKGRVDAVGRMVGAGGAGAAREVTDRGETALHLAVANGKTEVVRAVVGAVGGSDRAELVNWKDCDGNSVLHIAVAKKQIETIKFLLAIPGVNVNLINKIGSTPLDVLKQSPRDLQDMEIEDSLLNEGALRSKSIYPFDRDSEQIQLPQLSREAPTSPLLVSEKSPSKNKLPARKRANEISQHRSSLMVVASLIATVAFQAAITPPGGVWQSDYTVDENGNPVKEPHNAGTSIMAHNQRKEYGLFFIFNTLAFLSSLSIILLLVSGLPIKRRRWMWVQMVTMWIAMTAQVITYFIALRHMTLDKSESDVFPVLKDVTEVAVLAWFCLMGVVFVGNLGRVCLYYLRKKGYIKKKKKRAEEARALPADADEEEGL</sequence>
<dbReference type="AlphaFoldDB" id="A0A059CMR0"/>
<keyword evidence="2 9" id="KW-0812">Transmembrane</keyword>
<comment type="subcellular location">
    <subcellularLocation>
        <location evidence="1">Membrane</location>
        <topology evidence="1">Multi-pass membrane protein</topology>
    </subcellularLocation>
</comment>
<dbReference type="Gramene" id="KCW79456">
    <property type="protein sequence ID" value="KCW79456"/>
    <property type="gene ID" value="EUGRSUZ_C00845"/>
</dbReference>
<feature type="transmembrane region" description="Helical" evidence="9">
    <location>
        <begin position="358"/>
        <end position="380"/>
    </location>
</feature>
<dbReference type="KEGG" id="egr:104436443"/>
<evidence type="ECO:0000256" key="6">
    <source>
        <dbReference type="ARBA" id="ARBA00023136"/>
    </source>
</evidence>
<dbReference type="OMA" id="NIYANTR"/>
<evidence type="ECO:0000256" key="1">
    <source>
        <dbReference type="ARBA" id="ARBA00004141"/>
    </source>
</evidence>
<dbReference type="Gene3D" id="1.25.40.20">
    <property type="entry name" value="Ankyrin repeat-containing domain"/>
    <property type="match status" value="2"/>
</dbReference>
<evidence type="ECO:0000256" key="8">
    <source>
        <dbReference type="SAM" id="MobiDB-lite"/>
    </source>
</evidence>
<evidence type="ECO:0000256" key="2">
    <source>
        <dbReference type="ARBA" id="ARBA00022692"/>
    </source>
</evidence>
<dbReference type="PANTHER" id="PTHR24186:SF37">
    <property type="entry name" value="PGG DOMAIN-CONTAINING PROTEIN"/>
    <property type="match status" value="1"/>
</dbReference>
<feature type="region of interest" description="Disordered" evidence="8">
    <location>
        <begin position="263"/>
        <end position="293"/>
    </location>
</feature>
<keyword evidence="3" id="KW-0677">Repeat</keyword>
<dbReference type="PROSITE" id="PS50088">
    <property type="entry name" value="ANK_REPEAT"/>
    <property type="match status" value="4"/>
</dbReference>
<evidence type="ECO:0000259" key="10">
    <source>
        <dbReference type="Pfam" id="PF13962"/>
    </source>
</evidence>
<feature type="transmembrane region" description="Helical" evidence="9">
    <location>
        <begin position="392"/>
        <end position="412"/>
    </location>
</feature>
<keyword evidence="5 7" id="KW-0040">ANK repeat</keyword>
<feature type="transmembrane region" description="Helical" evidence="9">
    <location>
        <begin position="301"/>
        <end position="319"/>
    </location>
</feature>
<accession>A0A059CMR0</accession>
<dbReference type="SMART" id="SM00248">
    <property type="entry name" value="ANK"/>
    <property type="match status" value="5"/>
</dbReference>
<feature type="repeat" description="ANK" evidence="7">
    <location>
        <begin position="143"/>
        <end position="164"/>
    </location>
</feature>